<proteinExistence type="predicted"/>
<dbReference type="Pfam" id="PF06841">
    <property type="entry name" value="Phage_T4_gp19"/>
    <property type="match status" value="1"/>
</dbReference>
<accession>A0A4Q4ZIV6</accession>
<evidence type="ECO:0000313" key="1">
    <source>
        <dbReference type="EMBL" id="RYP88237.1"/>
    </source>
</evidence>
<dbReference type="RefSeq" id="WP_134713775.1">
    <property type="nucleotide sequence ID" value="NZ_SDKM01000003.1"/>
</dbReference>
<keyword evidence="2" id="KW-1185">Reference proteome</keyword>
<dbReference type="AlphaFoldDB" id="A0A4Q4ZIV6"/>
<dbReference type="PANTHER" id="PTHR38009">
    <property type="entry name" value="CONSERVED HYPOTHETICAL PHAGE TAIL PROTEIN"/>
    <property type="match status" value="1"/>
</dbReference>
<dbReference type="GO" id="GO:0005198">
    <property type="term" value="F:structural molecule activity"/>
    <property type="evidence" value="ECO:0007669"/>
    <property type="project" value="InterPro"/>
</dbReference>
<dbReference type="EMBL" id="SDKM01000003">
    <property type="protein sequence ID" value="RYP88237.1"/>
    <property type="molecule type" value="Genomic_DNA"/>
</dbReference>
<gene>
    <name evidence="1" type="ORF">EKO23_02530</name>
</gene>
<dbReference type="Proteomes" id="UP000295198">
    <property type="component" value="Unassembled WGS sequence"/>
</dbReference>
<organism evidence="1 2">
    <name type="scientific">Nocardioides guangzhouensis</name>
    <dbReference type="NCBI Taxonomy" id="2497878"/>
    <lineage>
        <taxon>Bacteria</taxon>
        <taxon>Bacillati</taxon>
        <taxon>Actinomycetota</taxon>
        <taxon>Actinomycetes</taxon>
        <taxon>Propionibacteriales</taxon>
        <taxon>Nocardioidaceae</taxon>
        <taxon>Nocardioides</taxon>
    </lineage>
</organism>
<comment type="caution">
    <text evidence="1">The sequence shown here is derived from an EMBL/GenBank/DDBJ whole genome shotgun (WGS) entry which is preliminary data.</text>
</comment>
<dbReference type="OrthoDB" id="9799891at2"/>
<dbReference type="InterPro" id="IPR010667">
    <property type="entry name" value="Phage_T4_Gp19"/>
</dbReference>
<dbReference type="InterPro" id="IPR011747">
    <property type="entry name" value="CHP02241"/>
</dbReference>
<dbReference type="PANTHER" id="PTHR38009:SF1">
    <property type="entry name" value="CONSERVED HYPOTHETICAL PHAGE TAIL PROTEIN"/>
    <property type="match status" value="1"/>
</dbReference>
<protein>
    <submittedName>
        <fullName evidence="1">Phage tail protein</fullName>
    </submittedName>
</protein>
<evidence type="ECO:0000313" key="2">
    <source>
        <dbReference type="Proteomes" id="UP000295198"/>
    </source>
</evidence>
<sequence>MATRNDPYGRFNFLVDLGPGDADTVGGGFSEVSGLETEVVYAEYRNGNDRESHVRKIPTLHKTGDVTLKRGLIGDTRLFAWLDATRQGAFDRRTVTITLLDEARNVVCRWVLLGAQPRKWSGPALSAKGKDVAIEELVLVAEQIDFESS</sequence>
<reference evidence="1 2" key="1">
    <citation type="submission" date="2019-01" db="EMBL/GenBank/DDBJ databases">
        <title>Nocardioides guangzhouensis sp. nov., an actinobacterium isolated from soil.</title>
        <authorList>
            <person name="Fu Y."/>
            <person name="Cai Y."/>
            <person name="Lin Z."/>
            <person name="Chen P."/>
        </authorList>
    </citation>
    <scope>NUCLEOTIDE SEQUENCE [LARGE SCALE GENOMIC DNA]</scope>
    <source>
        <strain evidence="1 2">130</strain>
    </source>
</reference>
<name>A0A4Q4ZIV6_9ACTN</name>
<dbReference type="NCBIfam" id="TIGR02241">
    <property type="entry name" value="conserved hypothetical phage tail region protein"/>
    <property type="match status" value="1"/>
</dbReference>